<dbReference type="EMBL" id="KJ676450">
    <property type="protein sequence ID" value="AIU41323.1"/>
    <property type="molecule type" value="Genomic_DNA"/>
</dbReference>
<name>A0A097P925_9ABAC</name>
<protein>
    <submittedName>
        <fullName evidence="1">p40</fullName>
    </submittedName>
</protein>
<dbReference type="KEGG" id="vg:26382539"/>
<dbReference type="OrthoDB" id="7368at10239"/>
<evidence type="ECO:0000313" key="1">
    <source>
        <dbReference type="EMBL" id="AIU41323.1"/>
    </source>
</evidence>
<accession>A0A097P925</accession>
<dbReference type="Proteomes" id="UP000201917">
    <property type="component" value="Segment"/>
</dbReference>
<dbReference type="RefSeq" id="YP_009186775.1">
    <property type="nucleotide sequence ID" value="NC_028636.1"/>
</dbReference>
<proteinExistence type="predicted"/>
<keyword evidence="2" id="KW-1185">Reference proteome</keyword>
<organism evidence="1 2">
    <name type="scientific">Sucra jujuba nucleopolyhedrovirus</name>
    <dbReference type="NCBI Taxonomy" id="1563660"/>
    <lineage>
        <taxon>Viruses</taxon>
        <taxon>Viruses incertae sedis</taxon>
        <taxon>Naldaviricetes</taxon>
        <taxon>Lefavirales</taxon>
        <taxon>Baculoviridae</taxon>
        <taxon>Alphabaculovirus</taxon>
        <taxon>Alphabaculovirus sujujubae</taxon>
    </lineage>
</organism>
<dbReference type="Pfam" id="PF05815">
    <property type="entry name" value="AcMNPV_Orf101"/>
    <property type="match status" value="1"/>
</dbReference>
<evidence type="ECO:0000313" key="2">
    <source>
        <dbReference type="Proteomes" id="UP000201917"/>
    </source>
</evidence>
<reference evidence="1 2" key="1">
    <citation type="journal article" date="2014" name="PLoS ONE">
        <title>Genomic Sequencing and Analysis of Sucra jujuba Nucleopolyhedrovirus.</title>
        <authorList>
            <person name="Liu X."/>
            <person name="Yin F."/>
            <person name="Zhu Z."/>
            <person name="Hou D."/>
            <person name="Wang J."/>
            <person name="Zhang L."/>
            <person name="Wang M."/>
            <person name="Wang H."/>
            <person name="Hu Z."/>
            <person name="Deng F."/>
        </authorList>
    </citation>
    <scope>NUCLEOTIDE SEQUENCE [LARGE SCALE GENOMIC DNA]</scope>
    <source>
        <strain evidence="1">473</strain>
    </source>
</reference>
<dbReference type="GeneID" id="26382539"/>
<sequence>MSSIDLFNEMVILRDKIDPQMQMDIWPKLFHLLPGDDPSGSNNSNNTTINISFSEFTDFFTTVAQAGANRMRNDNAALASEHFAGGNVVNFAPSTNVPSAPAQPPRRSILNLFQRDTSVRESSDENLTMLRNTCQKVLQYYTLSTTSTTEFKVRDIVCCMLYLSKTKTYRPLYNYLESGFGDECNPSLTPDQIYFMTNLLRNLLNLPSSTVDYDNLKLLRSNVGKMVNYPLTRFARIIIMPDDALIKQKPMTLEDLVLERAEKIANLEPQQYVDGRDNQIPYCDDEEFINRLAYMTHDFSLERMFYNAANSIFYTTMENYALSNCKFEVSNYNNIFKSMDEYKKLSEQCGIRQKNAELTDSLNIYLNGYNCPTNTKRKKY</sequence>
<dbReference type="InterPro" id="IPR008562">
    <property type="entry name" value="AcMNPV_C42"/>
</dbReference>